<dbReference type="AlphaFoldDB" id="A0A2T6BRL4"/>
<feature type="chain" id="PRO_5015599927" description="YD repeat-containing protein" evidence="1">
    <location>
        <begin position="22"/>
        <end position="271"/>
    </location>
</feature>
<reference evidence="2 3" key="1">
    <citation type="submission" date="2018-04" db="EMBL/GenBank/DDBJ databases">
        <title>Genomic Encyclopedia of Archaeal and Bacterial Type Strains, Phase II (KMG-II): from individual species to whole genera.</title>
        <authorList>
            <person name="Goeker M."/>
        </authorList>
    </citation>
    <scope>NUCLEOTIDE SEQUENCE [LARGE SCALE GENOMIC DNA]</scope>
    <source>
        <strain evidence="2 3">DSM 25731</strain>
    </source>
</reference>
<feature type="signal peptide" evidence="1">
    <location>
        <begin position="1"/>
        <end position="21"/>
    </location>
</feature>
<keyword evidence="3" id="KW-1185">Reference proteome</keyword>
<dbReference type="Gene3D" id="2.180.10.10">
    <property type="entry name" value="RHS repeat-associated core"/>
    <property type="match status" value="1"/>
</dbReference>
<protein>
    <recommendedName>
        <fullName evidence="4">YD repeat-containing protein</fullName>
    </recommendedName>
</protein>
<gene>
    <name evidence="2" type="ORF">C8N46_11216</name>
</gene>
<evidence type="ECO:0000313" key="2">
    <source>
        <dbReference type="EMBL" id="PTX58708.1"/>
    </source>
</evidence>
<accession>A0A2T6BRL4</accession>
<evidence type="ECO:0000256" key="1">
    <source>
        <dbReference type="SAM" id="SignalP"/>
    </source>
</evidence>
<evidence type="ECO:0000313" key="3">
    <source>
        <dbReference type="Proteomes" id="UP000244090"/>
    </source>
</evidence>
<dbReference type="RefSeq" id="WP_211314514.1">
    <property type="nucleotide sequence ID" value="NZ_QBKT01000012.1"/>
</dbReference>
<proteinExistence type="predicted"/>
<comment type="caution">
    <text evidence="2">The sequence shown here is derived from an EMBL/GenBank/DDBJ whole genome shotgun (WGS) entry which is preliminary data.</text>
</comment>
<sequence length="271" mass="32839">MKIRFLLTVTILFMYSLSAQVSEYTEVLVKNKVKSVTEKMYYNNKKESCSTTHTTYDNKGNCIKWDFERIDSYFEYEYDEKNRCIATIRTSKSDSTDVYVIKKEYDEHGNVSYNHPDAFRNFYDEKNRLVKSVMLDEDSLTNFYKTFEYDVYDNLIEETHYEKGEMANLICYEYDAQLRLVAEKEFDESRIRFFNDEYANFQPIEYLSTKIMYDAKGRVKEKYQYYSDPCLSLEGHYTFKKFYKSNGLAYKTDMFFKDRRILTIRYTYTFY</sequence>
<name>A0A2T6BRL4_9FLAO</name>
<dbReference type="Proteomes" id="UP000244090">
    <property type="component" value="Unassembled WGS sequence"/>
</dbReference>
<dbReference type="EMBL" id="QBKT01000012">
    <property type="protein sequence ID" value="PTX58708.1"/>
    <property type="molecule type" value="Genomic_DNA"/>
</dbReference>
<organism evidence="2 3">
    <name type="scientific">Kordia periserrulae</name>
    <dbReference type="NCBI Taxonomy" id="701523"/>
    <lineage>
        <taxon>Bacteria</taxon>
        <taxon>Pseudomonadati</taxon>
        <taxon>Bacteroidota</taxon>
        <taxon>Flavobacteriia</taxon>
        <taxon>Flavobacteriales</taxon>
        <taxon>Flavobacteriaceae</taxon>
        <taxon>Kordia</taxon>
    </lineage>
</organism>
<evidence type="ECO:0008006" key="4">
    <source>
        <dbReference type="Google" id="ProtNLM"/>
    </source>
</evidence>
<keyword evidence="1" id="KW-0732">Signal</keyword>